<dbReference type="PANTHER" id="PTHR35010:SF2">
    <property type="entry name" value="BLL4672 PROTEIN"/>
    <property type="match status" value="1"/>
</dbReference>
<name>A0ABT0Y0M3_9ACTN</name>
<dbReference type="CDD" id="cd00093">
    <property type="entry name" value="HTH_XRE"/>
    <property type="match status" value="1"/>
</dbReference>
<evidence type="ECO:0000313" key="2">
    <source>
        <dbReference type="EMBL" id="MCM4079569.1"/>
    </source>
</evidence>
<proteinExistence type="predicted"/>
<dbReference type="RefSeq" id="WP_251799419.1">
    <property type="nucleotide sequence ID" value="NZ_JAMQOL010000023.1"/>
</dbReference>
<dbReference type="PANTHER" id="PTHR35010">
    <property type="entry name" value="BLL4672 PROTEIN-RELATED"/>
    <property type="match status" value="1"/>
</dbReference>
<accession>A0ABT0Y0M3</accession>
<dbReference type="Pfam" id="PF17765">
    <property type="entry name" value="MLTR_LBD"/>
    <property type="match status" value="1"/>
</dbReference>
<dbReference type="InterPro" id="IPR010982">
    <property type="entry name" value="Lambda_DNA-bd_dom_sf"/>
</dbReference>
<sequence>MTEQWQLGAFLRARRALVTPDDAGLPAVGVRRVPGLRREEVAMLAGISADYYLRLERGRGRHPSVQVLESLARVLRLDDDARAHLLSLGAERPRRPRPPRRREVVPPSTAALVAQLPWPAFVEGRFMDVLAANPLATALSPRIVTGANRLRDVLLDEGEQALIPDWQAAAATMVAHLRESAGADTDDPRLVELVGELSVASPLFRRLWARHDVRHRGGAAVSFDHPSVGKLTLHREKLHVSDTDGVMLVVYHPEAGTVDAEKSAVLGSATVPR</sequence>
<dbReference type="Gene3D" id="1.10.260.40">
    <property type="entry name" value="lambda repressor-like DNA-binding domains"/>
    <property type="match status" value="1"/>
</dbReference>
<dbReference type="InterPro" id="IPR001387">
    <property type="entry name" value="Cro/C1-type_HTH"/>
</dbReference>
<dbReference type="Pfam" id="PF13560">
    <property type="entry name" value="HTH_31"/>
    <property type="match status" value="1"/>
</dbReference>
<dbReference type="SMART" id="SM00530">
    <property type="entry name" value="HTH_XRE"/>
    <property type="match status" value="1"/>
</dbReference>
<dbReference type="Gene3D" id="3.30.450.180">
    <property type="match status" value="1"/>
</dbReference>
<reference evidence="2 3" key="1">
    <citation type="submission" date="2022-06" db="EMBL/GenBank/DDBJ databases">
        <title>Actinoplanes abujensis sp. nov., isolated from Nigerian arid soil.</title>
        <authorList>
            <person name="Ding P."/>
        </authorList>
    </citation>
    <scope>NUCLEOTIDE SEQUENCE [LARGE SCALE GENOMIC DNA]</scope>
    <source>
        <strain evidence="3">TRM88002</strain>
    </source>
</reference>
<feature type="domain" description="HTH cro/C1-type" evidence="1">
    <location>
        <begin position="35"/>
        <end position="82"/>
    </location>
</feature>
<dbReference type="SUPFAM" id="SSF47413">
    <property type="entry name" value="lambda repressor-like DNA-binding domains"/>
    <property type="match status" value="1"/>
</dbReference>
<protein>
    <submittedName>
        <fullName evidence="2">Helix-turn-helix transcriptional regulator</fullName>
    </submittedName>
</protein>
<dbReference type="InterPro" id="IPR041413">
    <property type="entry name" value="MLTR_LBD"/>
</dbReference>
<organism evidence="2 3">
    <name type="scientific">Paractinoplanes hotanensis</name>
    <dbReference type="NCBI Taxonomy" id="2906497"/>
    <lineage>
        <taxon>Bacteria</taxon>
        <taxon>Bacillati</taxon>
        <taxon>Actinomycetota</taxon>
        <taxon>Actinomycetes</taxon>
        <taxon>Micromonosporales</taxon>
        <taxon>Micromonosporaceae</taxon>
        <taxon>Paractinoplanes</taxon>
    </lineage>
</organism>
<gene>
    <name evidence="2" type="ORF">LXN57_18500</name>
</gene>
<evidence type="ECO:0000259" key="1">
    <source>
        <dbReference type="PROSITE" id="PS50943"/>
    </source>
</evidence>
<dbReference type="PROSITE" id="PS50943">
    <property type="entry name" value="HTH_CROC1"/>
    <property type="match status" value="1"/>
</dbReference>
<dbReference type="EMBL" id="JAMQOL010000023">
    <property type="protein sequence ID" value="MCM4079569.1"/>
    <property type="molecule type" value="Genomic_DNA"/>
</dbReference>
<comment type="caution">
    <text evidence="2">The sequence shown here is derived from an EMBL/GenBank/DDBJ whole genome shotgun (WGS) entry which is preliminary data.</text>
</comment>
<dbReference type="Proteomes" id="UP001523216">
    <property type="component" value="Unassembled WGS sequence"/>
</dbReference>
<evidence type="ECO:0000313" key="3">
    <source>
        <dbReference type="Proteomes" id="UP001523216"/>
    </source>
</evidence>
<keyword evidence="3" id="KW-1185">Reference proteome</keyword>